<organism evidence="3 4">
    <name type="scientific">candidate division WWE3 bacterium RIFCSPHIGHO2_01_FULL_48_15</name>
    <dbReference type="NCBI Taxonomy" id="1802619"/>
    <lineage>
        <taxon>Bacteria</taxon>
        <taxon>Katanobacteria</taxon>
    </lineage>
</organism>
<proteinExistence type="predicted"/>
<keyword evidence="1" id="KW-1133">Transmembrane helix</keyword>
<name>A0A1F4VGU2_UNCKA</name>
<protein>
    <recommendedName>
        <fullName evidence="2">Transglutaminase-like domain-containing protein</fullName>
    </recommendedName>
</protein>
<dbReference type="InterPro" id="IPR038765">
    <property type="entry name" value="Papain-like_cys_pep_sf"/>
</dbReference>
<evidence type="ECO:0000313" key="4">
    <source>
        <dbReference type="Proteomes" id="UP000179005"/>
    </source>
</evidence>
<feature type="transmembrane region" description="Helical" evidence="1">
    <location>
        <begin position="603"/>
        <end position="624"/>
    </location>
</feature>
<evidence type="ECO:0000256" key="1">
    <source>
        <dbReference type="SAM" id="Phobius"/>
    </source>
</evidence>
<dbReference type="Proteomes" id="UP000179005">
    <property type="component" value="Unassembled WGS sequence"/>
</dbReference>
<accession>A0A1F4VGU2</accession>
<reference evidence="3 4" key="1">
    <citation type="journal article" date="2016" name="Nat. Commun.">
        <title>Thousands of microbial genomes shed light on interconnected biogeochemical processes in an aquifer system.</title>
        <authorList>
            <person name="Anantharaman K."/>
            <person name="Brown C.T."/>
            <person name="Hug L.A."/>
            <person name="Sharon I."/>
            <person name="Castelle C.J."/>
            <person name="Probst A.J."/>
            <person name="Thomas B.C."/>
            <person name="Singh A."/>
            <person name="Wilkins M.J."/>
            <person name="Karaoz U."/>
            <person name="Brodie E.L."/>
            <person name="Williams K.H."/>
            <person name="Hubbard S.S."/>
            <person name="Banfield J.F."/>
        </authorList>
    </citation>
    <scope>NUCLEOTIDE SEQUENCE [LARGE SCALE GENOMIC DNA]</scope>
</reference>
<gene>
    <name evidence="3" type="ORF">A2797_02100</name>
</gene>
<comment type="caution">
    <text evidence="3">The sequence shown here is derived from an EMBL/GenBank/DDBJ whole genome shotgun (WGS) entry which is preliminary data.</text>
</comment>
<dbReference type="STRING" id="1802619.A2797_02100"/>
<dbReference type="SUPFAM" id="SSF54001">
    <property type="entry name" value="Cysteine proteinases"/>
    <property type="match status" value="1"/>
</dbReference>
<dbReference type="AlphaFoldDB" id="A0A1F4VGU2"/>
<dbReference type="InterPro" id="IPR002931">
    <property type="entry name" value="Transglutaminase-like"/>
</dbReference>
<evidence type="ECO:0000313" key="3">
    <source>
        <dbReference type="EMBL" id="OGC56128.1"/>
    </source>
</evidence>
<dbReference type="Pfam" id="PF01841">
    <property type="entry name" value="Transglut_core"/>
    <property type="match status" value="1"/>
</dbReference>
<evidence type="ECO:0000259" key="2">
    <source>
        <dbReference type="SMART" id="SM00460"/>
    </source>
</evidence>
<dbReference type="Gene3D" id="3.10.620.30">
    <property type="match status" value="1"/>
</dbReference>
<dbReference type="EMBL" id="MEVC01000003">
    <property type="protein sequence ID" value="OGC56128.1"/>
    <property type="molecule type" value="Genomic_DNA"/>
</dbReference>
<dbReference type="PANTHER" id="PTHR33490">
    <property type="entry name" value="BLR5614 PROTEIN-RELATED"/>
    <property type="match status" value="1"/>
</dbReference>
<dbReference type="SMART" id="SM00460">
    <property type="entry name" value="TGc"/>
    <property type="match status" value="1"/>
</dbReference>
<keyword evidence="1" id="KW-0472">Membrane</keyword>
<sequence>MIRPVFLLIFSLFLFLISSSRIFAEGEFKTDYRSSYVVDESGKTRVTQEITIENLTSQYRVSDYKFTIGSDAITNITAWDPTGALTPTVTKEDGKTEISLQFRAQVFGKGNQLVFGVAYDFPGLASHNGLMWEINLLRLSGLESISSYTLTLSVPKTFGPLLFAFPTPKTQSDSGTQRLLTYDKQTLLAGAPRIGFGELQLYKLALTYHLRNPGIGLGYTEIAFPPDILGYQKDIQTSFLPAPVSIRVDDDGNYLARYNLGPFEQKEVVWEGFLALFHPPRNFTNAKAEELPAELVQKYTKPQKYWETETVEIKSQFAQLVDPNLSVAQNLRRIYDFVTSNLSYDYQKLASGQLIRLGAQSALTQKDKAVCMEYTDLFIALARASGIPTREVNGYAYTADSTNRPLSLQLAQGDVLHAWPQAYFPNVGWVMIDPTWGSTSGSDYFSAFDLSHLSFVIKGAESEYPLPAGSYKTESGQKDVEVSFSSDTDILNINPNLEVEINFNPFAISPFPAEATIYVKNPSRVSAFAATLSITTNFLQPEEATINLGTIPPGAIVSKTVRLMPKDAFAGGNEKLQVTAAASSFEGAEISTAGSNSLSVYPLYLPVSTAFLLLVLAIFGWNAVHVGGKI</sequence>
<dbReference type="PANTHER" id="PTHR33490:SF6">
    <property type="entry name" value="SLL1049 PROTEIN"/>
    <property type="match status" value="1"/>
</dbReference>
<keyword evidence="1" id="KW-0812">Transmembrane</keyword>
<feature type="domain" description="Transglutaminase-like" evidence="2">
    <location>
        <begin position="363"/>
        <end position="436"/>
    </location>
</feature>